<dbReference type="EMBL" id="AP018448">
    <property type="protein sequence ID" value="BBC28912.1"/>
    <property type="molecule type" value="Genomic_DNA"/>
</dbReference>
<reference evidence="3 4" key="1">
    <citation type="journal article" date="2010" name="ChemBioChem">
        <title>Cloning and characterization of the biosynthetic gene cluster of 16-membered macrolide antibiotic FD-891: involvement of a dual functional cytochrome P450 monooxygenase catalyzing epoxidation and hydroxylation.</title>
        <authorList>
            <person name="Kudo F."/>
            <person name="Motegi A."/>
            <person name="Mizoue K."/>
            <person name="Eguchi T."/>
        </authorList>
    </citation>
    <scope>NUCLEOTIDE SEQUENCE [LARGE SCALE GENOMIC DNA]</scope>
    <source>
        <strain evidence="3 4">A-8890</strain>
    </source>
</reference>
<feature type="transmembrane region" description="Helical" evidence="1">
    <location>
        <begin position="502"/>
        <end position="525"/>
    </location>
</feature>
<keyword evidence="1" id="KW-0812">Transmembrane</keyword>
<evidence type="ECO:0000256" key="1">
    <source>
        <dbReference type="SAM" id="Phobius"/>
    </source>
</evidence>
<accession>A0ABN5V6D2</accession>
<organism evidence="3 4">
    <name type="scientific">Streptomyces graminofaciens</name>
    <dbReference type="NCBI Taxonomy" id="68212"/>
    <lineage>
        <taxon>Bacteria</taxon>
        <taxon>Bacillati</taxon>
        <taxon>Actinomycetota</taxon>
        <taxon>Actinomycetes</taxon>
        <taxon>Kitasatosporales</taxon>
        <taxon>Streptomycetaceae</taxon>
        <taxon>Streptomyces</taxon>
    </lineage>
</organism>
<feature type="transmembrane region" description="Helical" evidence="1">
    <location>
        <begin position="537"/>
        <end position="561"/>
    </location>
</feature>
<proteinExistence type="predicted"/>
<dbReference type="InterPro" id="IPR029058">
    <property type="entry name" value="AB_hydrolase_fold"/>
</dbReference>
<keyword evidence="1" id="KW-0472">Membrane</keyword>
<dbReference type="Gene3D" id="3.40.50.1820">
    <property type="entry name" value="alpha/beta hydrolase"/>
    <property type="match status" value="1"/>
</dbReference>
<dbReference type="SUPFAM" id="SSF53474">
    <property type="entry name" value="alpha/beta-Hydrolases"/>
    <property type="match status" value="1"/>
</dbReference>
<name>A0ABN5V6D2_9ACTN</name>
<feature type="domain" description="Peptidase S33 tripeptidyl aminopeptidase-like C-terminal" evidence="2">
    <location>
        <begin position="395"/>
        <end position="479"/>
    </location>
</feature>
<dbReference type="Pfam" id="PF08386">
    <property type="entry name" value="Abhydrolase_4"/>
    <property type="match status" value="1"/>
</dbReference>
<sequence length="666" mass="71520">MTLLKSWRPLLAFMVTGGLLVSLCYLALRPEHLLSVPEGAASGSLTMRPCGYDTEAGTVAADCGTLAVPENRRDPKSELIALPVTRVRATSADPAEPIFRLGGGPGRTNMDFPQASRLTGQHDVVLVGYRGIDGSRRLDCPEVTAVMQSADGIAGSKTLPAMTKAFELCADRLTEDGIDLTGYSALQRVEDLEAARTALGYSQINLLSSSAGTRTAMIYSWRHPAVLHRSAMVSVNTPGHFVWDPRITDAQFAQYTRLCDDDDACAARTSDLAESIRNTAGEIPERWGPFRIKDTNVRVLSQYAMHHNGPASAPNNAPTIIDAYLSRDTGALWAMSVLGDLALPDSIAWGEFASFAMIDGPAAQRYYDSGGDPGSILGNASTDFLWAGESGLFTVWPDSPDNAKYRQMRPSHVETLLVSGEVDFSTPAQLATDELLPALSRGQQVILPGLGHTADFWEHRPEAGKRLLTTFFDTGKADRSQFDRRPVDFEAVPWSMSTVAKLLIGVTLTGATLGLALLAVIARWSRRRGGFGPRTSVWVRTGTVIPLGLGGWLLGVLLIWTVGPDDFVASASVIVPGTGLMVGLGAYLAWPRHERSSQMRRAGLVAAVCGAFLGAWIGCYALSGLLAPAAAIVGAGAAANLGLLCVEHFRRWPDRIWRTPAMRKSS</sequence>
<feature type="transmembrane region" description="Helical" evidence="1">
    <location>
        <begin position="602"/>
        <end position="623"/>
    </location>
</feature>
<dbReference type="Proteomes" id="UP001321542">
    <property type="component" value="Chromosome"/>
</dbReference>
<feature type="transmembrane region" description="Helical" evidence="1">
    <location>
        <begin position="629"/>
        <end position="649"/>
    </location>
</feature>
<dbReference type="RefSeq" id="WP_286246845.1">
    <property type="nucleotide sequence ID" value="NZ_AP018448.1"/>
</dbReference>
<keyword evidence="1" id="KW-1133">Transmembrane helix</keyword>
<keyword evidence="4" id="KW-1185">Reference proteome</keyword>
<protein>
    <recommendedName>
        <fullName evidence="2">Peptidase S33 tripeptidyl aminopeptidase-like C-terminal domain-containing protein</fullName>
    </recommendedName>
</protein>
<dbReference type="InterPro" id="IPR013595">
    <property type="entry name" value="Pept_S33_TAP-like_C"/>
</dbReference>
<evidence type="ECO:0000259" key="2">
    <source>
        <dbReference type="Pfam" id="PF08386"/>
    </source>
</evidence>
<evidence type="ECO:0000313" key="4">
    <source>
        <dbReference type="Proteomes" id="UP001321542"/>
    </source>
</evidence>
<feature type="transmembrane region" description="Helical" evidence="1">
    <location>
        <begin position="567"/>
        <end position="590"/>
    </location>
</feature>
<gene>
    <name evidence="3" type="ORF">SGFS_002030</name>
</gene>
<evidence type="ECO:0000313" key="3">
    <source>
        <dbReference type="EMBL" id="BBC28912.1"/>
    </source>
</evidence>
<reference evidence="3 4" key="2">
    <citation type="journal article" date="2023" name="ChemBioChem">
        <title>Acyltransferase Domain Exchange between Two Independent Type I Polyketide Synthases in the Same Producer Strain of Macrolide Antibiotics.</title>
        <authorList>
            <person name="Kudo F."/>
            <person name="Kishikawa K."/>
            <person name="Tsuboi K."/>
            <person name="Kido T."/>
            <person name="Usui T."/>
            <person name="Hashimoto J."/>
            <person name="Shin-Ya K."/>
            <person name="Miyanaga A."/>
            <person name="Eguchi T."/>
        </authorList>
    </citation>
    <scope>NUCLEOTIDE SEQUENCE [LARGE SCALE GENOMIC DNA]</scope>
    <source>
        <strain evidence="3 4">A-8890</strain>
    </source>
</reference>